<name>A0A3M2HI68_9GAMM</name>
<dbReference type="GO" id="GO:0044010">
    <property type="term" value="P:single-species biofilm formation"/>
    <property type="evidence" value="ECO:0007669"/>
    <property type="project" value="TreeGrafter"/>
</dbReference>
<proteinExistence type="predicted"/>
<protein>
    <submittedName>
        <fullName evidence="2">YqcC family protein</fullName>
    </submittedName>
</protein>
<dbReference type="InterPro" id="IPR007384">
    <property type="entry name" value="UCP006257"/>
</dbReference>
<dbReference type="Gene3D" id="1.20.1440.40">
    <property type="entry name" value="YqcC-like"/>
    <property type="match status" value="1"/>
</dbReference>
<dbReference type="InterPro" id="IPR023376">
    <property type="entry name" value="YqcC-like_dom"/>
</dbReference>
<sequence>MDYRTSALADQLLLIERELRVQGFWAASPPEARLLASQEPFCVDTLAFEEWLQWIFLPRMKLILERDEALPTVSGILAMAEMVYQGRLGQMSGLLKALRAFDELIIGSNS</sequence>
<accession>A0A3M2HI68</accession>
<dbReference type="PIRSF" id="PIRSF006257">
    <property type="entry name" value="UCP006257"/>
    <property type="match status" value="1"/>
</dbReference>
<gene>
    <name evidence="2" type="ORF">EA797_19845</name>
</gene>
<dbReference type="PANTHER" id="PTHR39586:SF1">
    <property type="entry name" value="CYTOPLASMIC PROTEIN"/>
    <property type="match status" value="1"/>
</dbReference>
<dbReference type="Proteomes" id="UP000269774">
    <property type="component" value="Unassembled WGS sequence"/>
</dbReference>
<feature type="domain" description="YqcC-like" evidence="1">
    <location>
        <begin position="8"/>
        <end position="104"/>
    </location>
</feature>
<evidence type="ECO:0000313" key="3">
    <source>
        <dbReference type="Proteomes" id="UP000269774"/>
    </source>
</evidence>
<dbReference type="InterPro" id="IPR036814">
    <property type="entry name" value="YqcC-like_sf"/>
</dbReference>
<dbReference type="AlphaFoldDB" id="A0A3M2HI68"/>
<dbReference type="EMBL" id="RFFM01000007">
    <property type="protein sequence ID" value="RMH88085.1"/>
    <property type="molecule type" value="Genomic_DNA"/>
</dbReference>
<dbReference type="PANTHER" id="PTHR39586">
    <property type="entry name" value="CYTOPLASMIC PROTEIN-RELATED"/>
    <property type="match status" value="1"/>
</dbReference>
<dbReference type="SUPFAM" id="SSF158452">
    <property type="entry name" value="YqcC-like"/>
    <property type="match status" value="1"/>
</dbReference>
<reference evidence="2 3" key="1">
    <citation type="submission" date="2018-10" db="EMBL/GenBank/DDBJ databases">
        <title>Pseudomonas zhaodongensis NEAU-ST5-21(T) genome.</title>
        <authorList>
            <person name="Peng J."/>
            <person name="Liu Z.-P."/>
        </authorList>
    </citation>
    <scope>NUCLEOTIDE SEQUENCE [LARGE SCALE GENOMIC DNA]</scope>
    <source>
        <strain evidence="2 3">NEAU-ST5-21</strain>
    </source>
</reference>
<dbReference type="OrthoDB" id="8794567at2"/>
<dbReference type="RefSeq" id="WP_122168437.1">
    <property type="nucleotide sequence ID" value="NZ_CP180504.1"/>
</dbReference>
<organism evidence="2 3">
    <name type="scientific">Stutzerimonas zhaodongensis</name>
    <dbReference type="NCBI Taxonomy" id="1176257"/>
    <lineage>
        <taxon>Bacteria</taxon>
        <taxon>Pseudomonadati</taxon>
        <taxon>Pseudomonadota</taxon>
        <taxon>Gammaproteobacteria</taxon>
        <taxon>Pseudomonadales</taxon>
        <taxon>Pseudomonadaceae</taxon>
        <taxon>Stutzerimonas</taxon>
    </lineage>
</organism>
<comment type="caution">
    <text evidence="2">The sequence shown here is derived from an EMBL/GenBank/DDBJ whole genome shotgun (WGS) entry which is preliminary data.</text>
</comment>
<evidence type="ECO:0000313" key="2">
    <source>
        <dbReference type="EMBL" id="RMH88085.1"/>
    </source>
</evidence>
<dbReference type="Pfam" id="PF04287">
    <property type="entry name" value="DUF446"/>
    <property type="match status" value="1"/>
</dbReference>
<evidence type="ECO:0000259" key="1">
    <source>
        <dbReference type="Pfam" id="PF04287"/>
    </source>
</evidence>
<keyword evidence="3" id="KW-1185">Reference proteome</keyword>